<evidence type="ECO:0000256" key="2">
    <source>
        <dbReference type="SAM" id="MobiDB-lite"/>
    </source>
</evidence>
<dbReference type="OrthoDB" id="1913731at2759"/>
<feature type="region of interest" description="Disordered" evidence="2">
    <location>
        <begin position="265"/>
        <end position="328"/>
    </location>
</feature>
<comment type="caution">
    <text evidence="3">The sequence shown here is derived from an EMBL/GenBank/DDBJ whole genome shotgun (WGS) entry which is preliminary data.</text>
</comment>
<accession>A0A834U0G7</accession>
<evidence type="ECO:0000313" key="3">
    <source>
        <dbReference type="EMBL" id="KAF7829966.1"/>
    </source>
</evidence>
<feature type="coiled-coil region" evidence="1">
    <location>
        <begin position="74"/>
        <end position="150"/>
    </location>
</feature>
<dbReference type="PANTHER" id="PTHR35689:SF1">
    <property type="entry name" value="EARLY ENDOSOME ANTIGEN"/>
    <property type="match status" value="1"/>
</dbReference>
<keyword evidence="1" id="KW-0175">Coiled coil</keyword>
<gene>
    <name evidence="3" type="ORF">G2W53_012299</name>
</gene>
<reference evidence="3" key="1">
    <citation type="submission" date="2020-09" db="EMBL/GenBank/DDBJ databases">
        <title>Genome-Enabled Discovery of Anthraquinone Biosynthesis in Senna tora.</title>
        <authorList>
            <person name="Kang S.-H."/>
            <person name="Pandey R.P."/>
            <person name="Lee C.-M."/>
            <person name="Sim J.-S."/>
            <person name="Jeong J.-T."/>
            <person name="Choi B.-S."/>
            <person name="Jung M."/>
            <person name="Ginzburg D."/>
            <person name="Zhao K."/>
            <person name="Won S.Y."/>
            <person name="Oh T.-J."/>
            <person name="Yu Y."/>
            <person name="Kim N.-H."/>
            <person name="Lee O.R."/>
            <person name="Lee T.-H."/>
            <person name="Bashyal P."/>
            <person name="Kim T.-S."/>
            <person name="Lee W.-H."/>
            <person name="Kawkins C."/>
            <person name="Kim C.-K."/>
            <person name="Kim J.S."/>
            <person name="Ahn B.O."/>
            <person name="Rhee S.Y."/>
            <person name="Sohng J.K."/>
        </authorList>
    </citation>
    <scope>NUCLEOTIDE SEQUENCE</scope>
    <source>
        <tissue evidence="3">Leaf</tissue>
    </source>
</reference>
<proteinExistence type="predicted"/>
<keyword evidence="4" id="KW-1185">Reference proteome</keyword>
<feature type="coiled-coil region" evidence="1">
    <location>
        <begin position="215"/>
        <end position="256"/>
    </location>
</feature>
<dbReference type="EMBL" id="JAAIUW010000005">
    <property type="protein sequence ID" value="KAF7829966.1"/>
    <property type="molecule type" value="Genomic_DNA"/>
</dbReference>
<dbReference type="AlphaFoldDB" id="A0A834U0G7"/>
<name>A0A834U0G7_9FABA</name>
<dbReference type="Proteomes" id="UP000634136">
    <property type="component" value="Unassembled WGS sequence"/>
</dbReference>
<organism evidence="3 4">
    <name type="scientific">Senna tora</name>
    <dbReference type="NCBI Taxonomy" id="362788"/>
    <lineage>
        <taxon>Eukaryota</taxon>
        <taxon>Viridiplantae</taxon>
        <taxon>Streptophyta</taxon>
        <taxon>Embryophyta</taxon>
        <taxon>Tracheophyta</taxon>
        <taxon>Spermatophyta</taxon>
        <taxon>Magnoliopsida</taxon>
        <taxon>eudicotyledons</taxon>
        <taxon>Gunneridae</taxon>
        <taxon>Pentapetalae</taxon>
        <taxon>rosids</taxon>
        <taxon>fabids</taxon>
        <taxon>Fabales</taxon>
        <taxon>Fabaceae</taxon>
        <taxon>Caesalpinioideae</taxon>
        <taxon>Cassia clade</taxon>
        <taxon>Senna</taxon>
    </lineage>
</organism>
<evidence type="ECO:0000256" key="1">
    <source>
        <dbReference type="SAM" id="Coils"/>
    </source>
</evidence>
<protein>
    <submittedName>
        <fullName evidence="3">Myocardial zonula adherens protein</fullName>
    </submittedName>
</protein>
<sequence>MDLPRDIDLYLKESIDESLGLPIPLPTLESKLRAAQDSQRLLRHQHLYLLSKLKEKDQLIERAKSEAAMNAQALKKFVEENQKLASECANLLSQCHKWERECSLYDRDREALMEFGNEADERAKEAELRVHELEEELGKLLEELHYYKHEYNMRSVDSSSDNTAVEDNLLDSILATVTSKEVASAYSFLELNSGNESCKKLLTMWNCLKPSTRKVLSLVAEVKSLEKDKEHLRINLHRAEEEVKLLFDENNILDKENKRLLKQYKERNHPGSGGKHSNSASAKSNKRKSSPRTSSPIERKIDFDDLDSARTPLSPLRNNSPDSRMHKK</sequence>
<evidence type="ECO:0000313" key="4">
    <source>
        <dbReference type="Proteomes" id="UP000634136"/>
    </source>
</evidence>
<dbReference type="PANTHER" id="PTHR35689">
    <property type="entry name" value="EARLY ENDOSOME ANTIGEN"/>
    <property type="match status" value="1"/>
</dbReference>